<dbReference type="Gene3D" id="1.10.10.10">
    <property type="entry name" value="Winged helix-like DNA-binding domain superfamily/Winged helix DNA-binding domain"/>
    <property type="match status" value="1"/>
</dbReference>
<comment type="caution">
    <text evidence="1">The sequence shown here is derived from an EMBL/GenBank/DDBJ whole genome shotgun (WGS) entry which is preliminary data.</text>
</comment>
<dbReference type="InterPro" id="IPR010906">
    <property type="entry name" value="Phage_lambda_Nu1_terminase-ssu"/>
</dbReference>
<proteinExistence type="predicted"/>
<dbReference type="SUPFAM" id="SSF46955">
    <property type="entry name" value="Putative DNA-binding domain"/>
    <property type="match status" value="1"/>
</dbReference>
<gene>
    <name evidence="1" type="ORF">G3V02_004736</name>
</gene>
<dbReference type="EMBL" id="DAARBX010000035">
    <property type="protein sequence ID" value="HAE1795926.1"/>
    <property type="molecule type" value="Genomic_DNA"/>
</dbReference>
<sequence length="182" mass="19782">MNVNKKRLAEIFGCDVRTITAWQSQGLPLVTGGGKGKEAIFDTATAIAWFAERDASIENEKLRKEVDDLRAAAELDLQPGTIDYERYRLTKAQADAQELKNARDSGLVIDTGFCLHALGGLAGEISGILDSIPLSVQRQFPAMPPDMLDFLKTQIAKAANRCAAASDKLPELLDEYIRTSAG</sequence>
<dbReference type="InterPro" id="IPR036388">
    <property type="entry name" value="WH-like_DNA-bd_sf"/>
</dbReference>
<protein>
    <submittedName>
        <fullName evidence="1">Terminase small subunit</fullName>
    </submittedName>
</protein>
<dbReference type="Pfam" id="PF07471">
    <property type="entry name" value="Phage_Nu1"/>
    <property type="match status" value="1"/>
</dbReference>
<name>A0A5I2WWA4_SALET</name>
<reference evidence="1" key="2">
    <citation type="submission" date="2018-07" db="EMBL/GenBank/DDBJ databases">
        <authorList>
            <consortium name="NCBI Pathogen Detection Project"/>
        </authorList>
    </citation>
    <scope>NUCLEOTIDE SEQUENCE</scope>
    <source>
        <strain evidence="1">BCW_2640</strain>
    </source>
</reference>
<dbReference type="InterPro" id="IPR009061">
    <property type="entry name" value="DNA-bd_dom_put_sf"/>
</dbReference>
<evidence type="ECO:0000313" key="1">
    <source>
        <dbReference type="EMBL" id="HAE1795926.1"/>
    </source>
</evidence>
<accession>A0A5I2WWA4</accession>
<organism evidence="1">
    <name type="scientific">Salmonella enterica subsp. enterica serovar Ank</name>
    <dbReference type="NCBI Taxonomy" id="1173578"/>
    <lineage>
        <taxon>Bacteria</taxon>
        <taxon>Pseudomonadati</taxon>
        <taxon>Pseudomonadota</taxon>
        <taxon>Gammaproteobacteria</taxon>
        <taxon>Enterobacterales</taxon>
        <taxon>Enterobacteriaceae</taxon>
        <taxon>Salmonella</taxon>
    </lineage>
</organism>
<dbReference type="AlphaFoldDB" id="A0A5I2WWA4"/>
<reference evidence="1" key="1">
    <citation type="journal article" date="2018" name="Genome Biol.">
        <title>SKESA: strategic k-mer extension for scrupulous assemblies.</title>
        <authorList>
            <person name="Souvorov A."/>
            <person name="Agarwala R."/>
            <person name="Lipman D.J."/>
        </authorList>
    </citation>
    <scope>NUCLEOTIDE SEQUENCE</scope>
    <source>
        <strain evidence="1">BCW_2640</strain>
    </source>
</reference>